<name>A0A642UP11_9ASCO</name>
<keyword evidence="4" id="KW-1185">Reference proteome</keyword>
<evidence type="ECO:0000313" key="3">
    <source>
        <dbReference type="EMBL" id="KAA8902533.1"/>
    </source>
</evidence>
<evidence type="ECO:0000313" key="4">
    <source>
        <dbReference type="Proteomes" id="UP000761534"/>
    </source>
</evidence>
<organism evidence="3 4">
    <name type="scientific">Trichomonascus ciferrii</name>
    <dbReference type="NCBI Taxonomy" id="44093"/>
    <lineage>
        <taxon>Eukaryota</taxon>
        <taxon>Fungi</taxon>
        <taxon>Dikarya</taxon>
        <taxon>Ascomycota</taxon>
        <taxon>Saccharomycotina</taxon>
        <taxon>Dipodascomycetes</taxon>
        <taxon>Dipodascales</taxon>
        <taxon>Trichomonascaceae</taxon>
        <taxon>Trichomonascus</taxon>
        <taxon>Trichomonascus ciferrii complex</taxon>
    </lineage>
</organism>
<dbReference type="AlphaFoldDB" id="A0A642UP11"/>
<dbReference type="EMBL" id="SWFS01000466">
    <property type="protein sequence ID" value="KAA8902533.1"/>
    <property type="molecule type" value="Genomic_DNA"/>
</dbReference>
<evidence type="ECO:0000259" key="2">
    <source>
        <dbReference type="Pfam" id="PF25318"/>
    </source>
</evidence>
<protein>
    <recommendedName>
        <fullName evidence="2">GDS1 winged helix domain-containing protein</fullName>
    </recommendedName>
</protein>
<comment type="caution">
    <text evidence="3">The sequence shown here is derived from an EMBL/GenBank/DDBJ whole genome shotgun (WGS) entry which is preliminary data.</text>
</comment>
<feature type="compositionally biased region" description="Low complexity" evidence="1">
    <location>
        <begin position="166"/>
        <end position="184"/>
    </location>
</feature>
<dbReference type="InterPro" id="IPR057511">
    <property type="entry name" value="WH_GDS1"/>
</dbReference>
<feature type="domain" description="GDS1 winged helix" evidence="2">
    <location>
        <begin position="7"/>
        <end position="87"/>
    </location>
</feature>
<sequence length="241" mass="26698">MAVTISNDEELINSCIELLKEYHPSGLTIKQMAEKLLTNKNALCRSSTVLSTKLNSYYRRCDESCPIIRLQCPDVPNRLMYKYNDGKSRPLSPPPTENDPKDDLPSKNNKSVADYIQRPISPPSPPGSTTGGSQSSSSSSSGYTPTHNYSLRKVIKKTPHAFTPPTRRSSTAAASTASKNNNANNKATAALAELRKNETNPYYDLIYPNIDVNSWSWINDETLENINSPENVSIDDLDELL</sequence>
<dbReference type="Proteomes" id="UP000761534">
    <property type="component" value="Unassembled WGS sequence"/>
</dbReference>
<dbReference type="VEuPathDB" id="FungiDB:TRICI_005894"/>
<feature type="compositionally biased region" description="Low complexity" evidence="1">
    <location>
        <begin position="127"/>
        <end position="146"/>
    </location>
</feature>
<gene>
    <name evidence="3" type="ORF">TRICI_005894</name>
</gene>
<dbReference type="Pfam" id="PF25318">
    <property type="entry name" value="WHD_GDS1"/>
    <property type="match status" value="1"/>
</dbReference>
<reference evidence="3" key="1">
    <citation type="journal article" date="2019" name="G3 (Bethesda)">
        <title>Genome Assemblies of Two Rare Opportunistic Yeast Pathogens: Diutina rugosa (syn. Candida rugosa) and Trichomonascus ciferrii (syn. Candida ciferrii).</title>
        <authorList>
            <person name="Mixao V."/>
            <person name="Saus E."/>
            <person name="Hansen A.P."/>
            <person name="Lass-Florl C."/>
            <person name="Gabaldon T."/>
        </authorList>
    </citation>
    <scope>NUCLEOTIDE SEQUENCE</scope>
    <source>
        <strain evidence="3">CBS 4856</strain>
    </source>
</reference>
<evidence type="ECO:0000256" key="1">
    <source>
        <dbReference type="SAM" id="MobiDB-lite"/>
    </source>
</evidence>
<proteinExistence type="predicted"/>
<feature type="region of interest" description="Disordered" evidence="1">
    <location>
        <begin position="81"/>
        <end position="184"/>
    </location>
</feature>
<accession>A0A642UP11</accession>